<accession>A0A8S3PU69</accession>
<name>A0A8S3PU69_MYTED</name>
<dbReference type="InterPro" id="IPR036691">
    <property type="entry name" value="Endo/exonu/phosph_ase_sf"/>
</dbReference>
<keyword evidence="2" id="KW-1185">Reference proteome</keyword>
<organism evidence="1 2">
    <name type="scientific">Mytilus edulis</name>
    <name type="common">Blue mussel</name>
    <dbReference type="NCBI Taxonomy" id="6550"/>
    <lineage>
        <taxon>Eukaryota</taxon>
        <taxon>Metazoa</taxon>
        <taxon>Spiralia</taxon>
        <taxon>Lophotrochozoa</taxon>
        <taxon>Mollusca</taxon>
        <taxon>Bivalvia</taxon>
        <taxon>Autobranchia</taxon>
        <taxon>Pteriomorphia</taxon>
        <taxon>Mytilida</taxon>
        <taxon>Mytiloidea</taxon>
        <taxon>Mytilidae</taxon>
        <taxon>Mytilinae</taxon>
        <taxon>Mytilus</taxon>
    </lineage>
</organism>
<dbReference type="EMBL" id="CAJPWZ010000128">
    <property type="protein sequence ID" value="CAG2186337.1"/>
    <property type="molecule type" value="Genomic_DNA"/>
</dbReference>
<evidence type="ECO:0008006" key="3">
    <source>
        <dbReference type="Google" id="ProtNLM"/>
    </source>
</evidence>
<evidence type="ECO:0000313" key="1">
    <source>
        <dbReference type="EMBL" id="CAG2186337.1"/>
    </source>
</evidence>
<reference evidence="1" key="1">
    <citation type="submission" date="2021-03" db="EMBL/GenBank/DDBJ databases">
        <authorList>
            <person name="Bekaert M."/>
        </authorList>
    </citation>
    <scope>NUCLEOTIDE SEQUENCE</scope>
</reference>
<protein>
    <recommendedName>
        <fullName evidence="3">Endonuclease/exonuclease/phosphatase domain-containing protein</fullName>
    </recommendedName>
</protein>
<dbReference type="Proteomes" id="UP000683360">
    <property type="component" value="Unassembled WGS sequence"/>
</dbReference>
<gene>
    <name evidence="1" type="ORF">MEDL_1892</name>
</gene>
<evidence type="ECO:0000313" key="2">
    <source>
        <dbReference type="Proteomes" id="UP000683360"/>
    </source>
</evidence>
<comment type="caution">
    <text evidence="1">The sequence shown here is derived from an EMBL/GenBank/DDBJ whole genome shotgun (WGS) entry which is preliminary data.</text>
</comment>
<dbReference type="SUPFAM" id="SSF56219">
    <property type="entry name" value="DNase I-like"/>
    <property type="match status" value="1"/>
</dbReference>
<proteinExistence type="predicted"/>
<dbReference type="OrthoDB" id="6180949at2759"/>
<dbReference type="AlphaFoldDB" id="A0A8S3PU69"/>
<dbReference type="Gene3D" id="3.60.10.10">
    <property type="entry name" value="Endonuclease/exonuclease/phosphatase"/>
    <property type="match status" value="1"/>
</dbReference>
<sequence length="314" mass="36152">MAGYRWFGFNRTEIHINAPKASGGVGIFVKDLIFKIFNVSVIDKSVDGILGLKFESRNTDFSYIVFACYLPPENSNRGRDAQGFFAHLLAQIYMNNDSDDFFLLGDFNSRIGSLSELLFETDEIAKRIQIDKCINQHGHEFMEFLNESKFCVLNGRFADGDNFTSISKKGKAVVDFICVPQDIFQDISYFKVLTVQSIVDDFQLHDLIGAKSKLPDHSAIVAEFNIMRHCIETQTKEKRNSNLRYKLNQIPLDFMTSDIQRSALLTLIENIERCRETQDNIDVSTWELRHLIFSEIALKCRKCRCRCLRNVTKH</sequence>